<proteinExistence type="inferred from homology"/>
<dbReference type="InterPro" id="IPR029045">
    <property type="entry name" value="ClpP/crotonase-like_dom_sf"/>
</dbReference>
<comment type="similarity">
    <text evidence="1">Belongs to the enoyl-CoA hydratase/isomerase family.</text>
</comment>
<evidence type="ECO:0000256" key="2">
    <source>
        <dbReference type="ARBA" id="ARBA00023239"/>
    </source>
</evidence>
<dbReference type="CDD" id="cd06558">
    <property type="entry name" value="crotonase-like"/>
    <property type="match status" value="1"/>
</dbReference>
<dbReference type="NCBIfam" id="NF004796">
    <property type="entry name" value="PRK06144.1"/>
    <property type="match status" value="1"/>
</dbReference>
<dbReference type="Gene3D" id="1.10.12.10">
    <property type="entry name" value="Lyase 2-enoyl-coa Hydratase, Chain A, domain 2"/>
    <property type="match status" value="1"/>
</dbReference>
<evidence type="ECO:0000313" key="4">
    <source>
        <dbReference type="Proteomes" id="UP000439113"/>
    </source>
</evidence>
<dbReference type="InterPro" id="IPR014748">
    <property type="entry name" value="Enoyl-CoA_hydra_C"/>
</dbReference>
<dbReference type="PANTHER" id="PTHR11941">
    <property type="entry name" value="ENOYL-COA HYDRATASE-RELATED"/>
    <property type="match status" value="1"/>
</dbReference>
<reference evidence="3 4" key="1">
    <citation type="submission" date="2019-11" db="EMBL/GenBank/DDBJ databases">
        <title>Whole-genome sequence of a Rhodoblastus acidophilus DSM 142.</title>
        <authorList>
            <person name="Kyndt J.A."/>
            <person name="Meyer T.E."/>
        </authorList>
    </citation>
    <scope>NUCLEOTIDE SEQUENCE [LARGE SCALE GENOMIC DNA]</scope>
    <source>
        <strain evidence="3 4">DSM 142</strain>
    </source>
</reference>
<evidence type="ECO:0000313" key="3">
    <source>
        <dbReference type="EMBL" id="MTV32004.1"/>
    </source>
</evidence>
<dbReference type="EC" id="4.2.1.17" evidence="3"/>
<protein>
    <submittedName>
        <fullName evidence="3">Enoyl-CoA hydratase</fullName>
        <ecNumber evidence="3">4.2.1.17</ecNumber>
    </submittedName>
</protein>
<organism evidence="3 4">
    <name type="scientific">Rhodoblastus acidophilus</name>
    <name type="common">Rhodopseudomonas acidophila</name>
    <dbReference type="NCBI Taxonomy" id="1074"/>
    <lineage>
        <taxon>Bacteria</taxon>
        <taxon>Pseudomonadati</taxon>
        <taxon>Pseudomonadota</taxon>
        <taxon>Alphaproteobacteria</taxon>
        <taxon>Hyphomicrobiales</taxon>
        <taxon>Rhodoblastaceae</taxon>
        <taxon>Rhodoblastus</taxon>
    </lineage>
</organism>
<sequence>MTYRPCAARGARLSDFRAPHRRVPQEPLLTDITLFEARGEIAHFVFNRPQARNALTFEMYEQLYEAVLRVNADKSVKALVISGAGGKAFAAGTDIAEFRVLASDQDCIDYEIKIERILSALEHCRVPTLAAIAGACTGGGAAIAACCDLRIAASDAKFGFPIARTLGNCLSVANYGRLAHLIGAARVKDLIFTARLIDAEEARVFGLVGEIVAPDVLMTRAEDLAQTVAGHAPLTLSATKQALLRLRPPMETGADLVVMCYRSQDFQEGMEAFLAKRPPRWRGE</sequence>
<accession>A0A6N8DT41</accession>
<dbReference type="InterPro" id="IPR001753">
    <property type="entry name" value="Enoyl-CoA_hydra/iso"/>
</dbReference>
<gene>
    <name evidence="3" type="ORF">GJ654_13510</name>
</gene>
<dbReference type="Gene3D" id="3.90.226.10">
    <property type="entry name" value="2-enoyl-CoA Hydratase, Chain A, domain 1"/>
    <property type="match status" value="1"/>
</dbReference>
<dbReference type="Pfam" id="PF00378">
    <property type="entry name" value="ECH_1"/>
    <property type="match status" value="1"/>
</dbReference>
<evidence type="ECO:0000256" key="1">
    <source>
        <dbReference type="ARBA" id="ARBA00005254"/>
    </source>
</evidence>
<name>A0A6N8DT41_RHOAC</name>
<dbReference type="EMBL" id="WNKS01000012">
    <property type="protein sequence ID" value="MTV32004.1"/>
    <property type="molecule type" value="Genomic_DNA"/>
</dbReference>
<dbReference type="PANTHER" id="PTHR11941:SF54">
    <property type="entry name" value="ENOYL-COA HYDRATASE, MITOCHONDRIAL"/>
    <property type="match status" value="1"/>
</dbReference>
<dbReference type="AlphaFoldDB" id="A0A6N8DT41"/>
<dbReference type="GO" id="GO:0006635">
    <property type="term" value="P:fatty acid beta-oxidation"/>
    <property type="evidence" value="ECO:0007669"/>
    <property type="project" value="TreeGrafter"/>
</dbReference>
<dbReference type="SUPFAM" id="SSF52096">
    <property type="entry name" value="ClpP/crotonase"/>
    <property type="match status" value="1"/>
</dbReference>
<comment type="caution">
    <text evidence="3">The sequence shown here is derived from an EMBL/GenBank/DDBJ whole genome shotgun (WGS) entry which is preliminary data.</text>
</comment>
<dbReference type="OrthoDB" id="9810797at2"/>
<dbReference type="Proteomes" id="UP000439113">
    <property type="component" value="Unassembled WGS sequence"/>
</dbReference>
<keyword evidence="2 3" id="KW-0456">Lyase</keyword>
<dbReference type="GO" id="GO:0004300">
    <property type="term" value="F:enoyl-CoA hydratase activity"/>
    <property type="evidence" value="ECO:0007669"/>
    <property type="project" value="UniProtKB-EC"/>
</dbReference>